<dbReference type="Proteomes" id="UP000266906">
    <property type="component" value="Unassembled WGS sequence"/>
</dbReference>
<proteinExistence type="predicted"/>
<organism evidence="2 3">
    <name type="scientific">Kitasatospora cineracea</name>
    <dbReference type="NCBI Taxonomy" id="88074"/>
    <lineage>
        <taxon>Bacteria</taxon>
        <taxon>Bacillati</taxon>
        <taxon>Actinomycetota</taxon>
        <taxon>Actinomycetes</taxon>
        <taxon>Kitasatosporales</taxon>
        <taxon>Streptomycetaceae</taxon>
        <taxon>Kitasatospora</taxon>
    </lineage>
</organism>
<dbReference type="AlphaFoldDB" id="A0A3N4R0F5"/>
<evidence type="ECO:0000313" key="3">
    <source>
        <dbReference type="Proteomes" id="UP000266906"/>
    </source>
</evidence>
<feature type="compositionally biased region" description="Basic and acidic residues" evidence="1">
    <location>
        <begin position="87"/>
        <end position="109"/>
    </location>
</feature>
<keyword evidence="3" id="KW-1185">Reference proteome</keyword>
<name>A0A3N4R0F5_9ACTN</name>
<sequence length="225" mass="25300">MTEAAWRALDRAVGDFRRAEQLWLAAEMAKAELGSTWQEREAAKRQVRVRLKALRAEGKLLGTKELLVAAGLRLALEARGWDREWDPVPDGARDRGRPLGDYRAKHDESHEEGETEYPRLVNARLPIALAQRAVRSTYWTSAEWVARIREWDSQWLAEDSPPVPLEAWADRRRFQMRVVTVGDLMREAVGQAVSEVPRSIPGMIATVTPLEAAREAKGDDVPAGG</sequence>
<comment type="caution">
    <text evidence="2">The sequence shown here is derived from an EMBL/GenBank/DDBJ whole genome shotgun (WGS) entry which is preliminary data.</text>
</comment>
<evidence type="ECO:0000256" key="1">
    <source>
        <dbReference type="SAM" id="MobiDB-lite"/>
    </source>
</evidence>
<dbReference type="EMBL" id="RKQG01000006">
    <property type="protein sequence ID" value="RPE26602.1"/>
    <property type="molecule type" value="Genomic_DNA"/>
</dbReference>
<gene>
    <name evidence="2" type="ORF">EDD38_7663</name>
</gene>
<protein>
    <submittedName>
        <fullName evidence="2">Uncharacterized protein</fullName>
    </submittedName>
</protein>
<reference evidence="2 3" key="1">
    <citation type="submission" date="2018-11" db="EMBL/GenBank/DDBJ databases">
        <title>Sequencing the genomes of 1000 actinobacteria strains.</title>
        <authorList>
            <person name="Klenk H.-P."/>
        </authorList>
    </citation>
    <scope>NUCLEOTIDE SEQUENCE [LARGE SCALE GENOMIC DNA]</scope>
    <source>
        <strain evidence="2 3">DSM 44781</strain>
    </source>
</reference>
<evidence type="ECO:0000313" key="2">
    <source>
        <dbReference type="EMBL" id="RPE26602.1"/>
    </source>
</evidence>
<accession>A0A3N4R0F5</accession>
<feature type="region of interest" description="Disordered" evidence="1">
    <location>
        <begin position="87"/>
        <end position="115"/>
    </location>
</feature>